<feature type="domain" description="HipA N-terminal subdomain 1" evidence="5">
    <location>
        <begin position="11"/>
        <end position="108"/>
    </location>
</feature>
<evidence type="ECO:0000313" key="7">
    <source>
        <dbReference type="Proteomes" id="UP000027341"/>
    </source>
</evidence>
<dbReference type="CDD" id="cd17808">
    <property type="entry name" value="HipA_Ec_like"/>
    <property type="match status" value="1"/>
</dbReference>
<dbReference type="InterPro" id="IPR012893">
    <property type="entry name" value="HipA-like_C"/>
</dbReference>
<dbReference type="NCBIfam" id="TIGR03071">
    <property type="entry name" value="couple_hipA"/>
    <property type="match status" value="1"/>
</dbReference>
<accession>A0A066ZT56</accession>
<keyword evidence="3 6" id="KW-0418">Kinase</keyword>
<reference evidence="6 7" key="1">
    <citation type="submission" date="2014-04" db="EMBL/GenBank/DDBJ databases">
        <title>Draft genome sequence of Hydrogenovibrio marinus MH-110, a model organism for aerobic H2 metabolism.</title>
        <authorList>
            <person name="Cha H.J."/>
            <person name="Jo B.H."/>
            <person name="Hwang B.H."/>
        </authorList>
    </citation>
    <scope>NUCLEOTIDE SEQUENCE [LARGE SCALE GENOMIC DNA]</scope>
    <source>
        <strain evidence="6 7">MH-110</strain>
    </source>
</reference>
<keyword evidence="2" id="KW-0808">Transferase</keyword>
<comment type="caution">
    <text evidence="6">The sequence shown here is derived from an EMBL/GenBank/DDBJ whole genome shotgun (WGS) entry which is preliminary data.</text>
</comment>
<protein>
    <submittedName>
        <fullName evidence="6">Serine/threonine protein kinase</fullName>
    </submittedName>
</protein>
<evidence type="ECO:0000259" key="5">
    <source>
        <dbReference type="Pfam" id="PF13657"/>
    </source>
</evidence>
<keyword evidence="6" id="KW-0723">Serine/threonine-protein kinase</keyword>
<dbReference type="InterPro" id="IPR017508">
    <property type="entry name" value="HipA_N1"/>
</dbReference>
<keyword evidence="7" id="KW-1185">Reference proteome</keyword>
<dbReference type="PANTHER" id="PTHR37419:SF1">
    <property type="entry name" value="SERINE_THREONINE-PROTEIN KINASE TOXIN HIPA"/>
    <property type="match status" value="1"/>
</dbReference>
<dbReference type="AlphaFoldDB" id="A0A066ZT56"/>
<evidence type="ECO:0000256" key="1">
    <source>
        <dbReference type="ARBA" id="ARBA00010164"/>
    </source>
</evidence>
<dbReference type="InterPro" id="IPR052028">
    <property type="entry name" value="HipA_Ser/Thr_kinase"/>
</dbReference>
<gene>
    <name evidence="6" type="ORF">EI16_03985</name>
</gene>
<dbReference type="PANTHER" id="PTHR37419">
    <property type="entry name" value="SERINE/THREONINE-PROTEIN KINASE TOXIN HIPA"/>
    <property type="match status" value="1"/>
</dbReference>
<dbReference type="GO" id="GO:0004674">
    <property type="term" value="F:protein serine/threonine kinase activity"/>
    <property type="evidence" value="ECO:0007669"/>
    <property type="project" value="UniProtKB-KW"/>
</dbReference>
<dbReference type="EMBL" id="JMIU01000001">
    <property type="protein sequence ID" value="KDN95469.1"/>
    <property type="molecule type" value="Genomic_DNA"/>
</dbReference>
<dbReference type="STRING" id="28885.EI16_03985"/>
<dbReference type="Pfam" id="PF07804">
    <property type="entry name" value="HipA_C"/>
    <property type="match status" value="1"/>
</dbReference>
<name>A0A066ZT56_HYDMR</name>
<comment type="similarity">
    <text evidence="1">Belongs to the HipA Ser/Thr kinase family.</text>
</comment>
<organism evidence="6 7">
    <name type="scientific">Hydrogenovibrio marinus</name>
    <dbReference type="NCBI Taxonomy" id="28885"/>
    <lineage>
        <taxon>Bacteria</taxon>
        <taxon>Pseudomonadati</taxon>
        <taxon>Pseudomonadota</taxon>
        <taxon>Gammaproteobacteria</taxon>
        <taxon>Thiotrichales</taxon>
        <taxon>Piscirickettsiaceae</taxon>
        <taxon>Hydrogenovibrio</taxon>
    </lineage>
</organism>
<dbReference type="Proteomes" id="UP000027341">
    <property type="component" value="Unassembled WGS sequence"/>
</dbReference>
<evidence type="ECO:0000256" key="2">
    <source>
        <dbReference type="ARBA" id="ARBA00022679"/>
    </source>
</evidence>
<evidence type="ECO:0000256" key="3">
    <source>
        <dbReference type="ARBA" id="ARBA00022777"/>
    </source>
</evidence>
<feature type="domain" description="HipA-like C-terminal" evidence="4">
    <location>
        <begin position="152"/>
        <end position="400"/>
    </location>
</feature>
<dbReference type="RefSeq" id="WP_029909687.1">
    <property type="nucleotide sequence ID" value="NZ_AP020335.1"/>
</dbReference>
<sequence length="442" mass="49459">MAKQASNHLFISMNGLLVGELWKLKNGALQFRYADEWLDSPYARSLSFSLPLSKKVYEGDVIYNFLDNLLPDNDAIRAKMQARFHTTTTQPFDLLAAVGSDCVGAIQLSSERLANDENLHAKPLSDAEIAEILKGYASNPLGMQDEDEDFRISIAGAQEKTALLKMEGEWFLPKGTTPTTHILKLPIGKLAYNNLDLSQSCENEWLCMQIAKAYGLPVAEADVVMFEDQKVLAVERFDRKWVNASKLVRLPQEDMCQAMGVAPAIKYEADGGPGIKDMMDMLRGSQNAQADREVVFKSQVLFWMLAAPDGHGKNFSLFIEQNNGFHLTPLYDILSAYPLIGGTGLQKQKIKMAMAVQGKKRHYNWHSILPRHFLTTAKAVGYSEKLALSHLKEMFSKTPQVIEEVKKKLPEDFPKEIAKPIFEGLAKQAEAGKRYLAAIEKE</sequence>
<evidence type="ECO:0000259" key="4">
    <source>
        <dbReference type="Pfam" id="PF07804"/>
    </source>
</evidence>
<dbReference type="Pfam" id="PF13657">
    <property type="entry name" value="Couple_hipA"/>
    <property type="match status" value="1"/>
</dbReference>
<dbReference type="GO" id="GO:0005829">
    <property type="term" value="C:cytosol"/>
    <property type="evidence" value="ECO:0007669"/>
    <property type="project" value="TreeGrafter"/>
</dbReference>
<evidence type="ECO:0000313" key="6">
    <source>
        <dbReference type="EMBL" id="KDN95469.1"/>
    </source>
</evidence>
<proteinExistence type="inferred from homology"/>